<dbReference type="Gene3D" id="1.10.240.10">
    <property type="entry name" value="Tyrosyl-Transfer RNA Synthetase"/>
    <property type="match status" value="1"/>
</dbReference>
<dbReference type="Pfam" id="PF00579">
    <property type="entry name" value="tRNA-synt_1b"/>
    <property type="match status" value="2"/>
</dbReference>
<evidence type="ECO:0000256" key="1">
    <source>
        <dbReference type="ARBA" id="ARBA00005594"/>
    </source>
</evidence>
<organism evidence="11 12">
    <name type="scientific">Marine Group III euryarchaeote</name>
    <dbReference type="NCBI Taxonomy" id="2173149"/>
    <lineage>
        <taxon>Archaea</taxon>
        <taxon>Methanobacteriati</taxon>
        <taxon>Thermoplasmatota</taxon>
        <taxon>Thermoplasmata</taxon>
        <taxon>Candidatus Thermoprofundales</taxon>
    </lineage>
</organism>
<dbReference type="PANTHER" id="PTHR10055:SF5">
    <property type="entry name" value="TRYPTOPHAN--TRNA LIGASE"/>
    <property type="match status" value="1"/>
</dbReference>
<dbReference type="AlphaFoldDB" id="A0A7C7ZEN2"/>
<gene>
    <name evidence="11" type="ORF">EYQ16_05530</name>
</gene>
<name>A0A7C7ZEN2_9ARCH</name>
<evidence type="ECO:0000256" key="10">
    <source>
        <dbReference type="RuleBase" id="RU363036"/>
    </source>
</evidence>
<evidence type="ECO:0000256" key="8">
    <source>
        <dbReference type="ARBA" id="ARBA00023146"/>
    </source>
</evidence>
<evidence type="ECO:0000313" key="11">
    <source>
        <dbReference type="EMBL" id="HIG63956.1"/>
    </source>
</evidence>
<evidence type="ECO:0000256" key="4">
    <source>
        <dbReference type="ARBA" id="ARBA00022598"/>
    </source>
</evidence>
<dbReference type="GO" id="GO:0006436">
    <property type="term" value="P:tryptophanyl-tRNA aminoacylation"/>
    <property type="evidence" value="ECO:0007669"/>
    <property type="project" value="InterPro"/>
</dbReference>
<dbReference type="PRINTS" id="PR01039">
    <property type="entry name" value="TRNASYNTHTRP"/>
</dbReference>
<dbReference type="InterPro" id="IPR002306">
    <property type="entry name" value="Trp-tRNA-ligase"/>
</dbReference>
<evidence type="ECO:0000256" key="5">
    <source>
        <dbReference type="ARBA" id="ARBA00022741"/>
    </source>
</evidence>
<comment type="caution">
    <text evidence="11">The sequence shown here is derived from an EMBL/GenBank/DDBJ whole genome shotgun (WGS) entry which is preliminary data.</text>
</comment>
<dbReference type="InterPro" id="IPR002305">
    <property type="entry name" value="aa-tRNA-synth_Ic"/>
</dbReference>
<evidence type="ECO:0000256" key="3">
    <source>
        <dbReference type="ARBA" id="ARBA00022490"/>
    </source>
</evidence>
<dbReference type="PANTHER" id="PTHR10055">
    <property type="entry name" value="TRYPTOPHANYL-TRNA SYNTHETASE"/>
    <property type="match status" value="1"/>
</dbReference>
<proteinExistence type="inferred from homology"/>
<keyword evidence="8 10" id="KW-0030">Aminoacyl-tRNA synthetase</keyword>
<evidence type="ECO:0000256" key="7">
    <source>
        <dbReference type="ARBA" id="ARBA00022917"/>
    </source>
</evidence>
<dbReference type="InterPro" id="IPR014729">
    <property type="entry name" value="Rossmann-like_a/b/a_fold"/>
</dbReference>
<dbReference type="Proteomes" id="UP000589516">
    <property type="component" value="Unassembled WGS sequence"/>
</dbReference>
<dbReference type="EC" id="6.1.1.2" evidence="2"/>
<accession>A0A7C7ZEN2</accession>
<dbReference type="NCBIfam" id="NF008926">
    <property type="entry name" value="PRK12285.1-3"/>
    <property type="match status" value="1"/>
</dbReference>
<dbReference type="GO" id="GO:0004830">
    <property type="term" value="F:tryptophan-tRNA ligase activity"/>
    <property type="evidence" value="ECO:0007669"/>
    <property type="project" value="UniProtKB-EC"/>
</dbReference>
<keyword evidence="5 10" id="KW-0547">Nucleotide-binding</keyword>
<reference evidence="12" key="1">
    <citation type="journal article" date="2019" name="bioRxiv">
        <title>Genome diversification in globally distributed novel marine Proteobacteria is linked to environmental adaptation.</title>
        <authorList>
            <person name="Zhou Z."/>
            <person name="Tran P.Q."/>
            <person name="Kieft K."/>
            <person name="Anantharaman K."/>
        </authorList>
    </citation>
    <scope>NUCLEOTIDE SEQUENCE [LARGE SCALE GENOMIC DNA]</scope>
</reference>
<protein>
    <recommendedName>
        <fullName evidence="2">tryptophan--tRNA ligase</fullName>
        <ecNumber evidence="2">6.1.1.2</ecNumber>
    </recommendedName>
    <alternativeName>
        <fullName evidence="9">Tryptophanyl-tRNA synthetase</fullName>
    </alternativeName>
</protein>
<dbReference type="EMBL" id="DUAV01000034">
    <property type="protein sequence ID" value="HIG63956.1"/>
    <property type="molecule type" value="Genomic_DNA"/>
</dbReference>
<comment type="similarity">
    <text evidence="1 10">Belongs to the class-I aminoacyl-tRNA synthetase family.</text>
</comment>
<dbReference type="SUPFAM" id="SSF52374">
    <property type="entry name" value="Nucleotidylyl transferase"/>
    <property type="match status" value="1"/>
</dbReference>
<sequence>MASGIPRSSGWSSRWTLTKKASMSRCRIARGHSMVGDARLHITFNPPDCRRAMELDPWASDRIKDYTRLRDQFGLGTLAPDATGLPEGSLFRRSIVFAHRGWEPFGRALADGKPTALMTGLMPSGKMHLGHKMLLDQVIAYQRLGTDVFIAVADLEAAATRDLPLDECRDFAVAEYLRHYVALGLEPCQFYFQSERVQVLRLAHQLSHRVNWSKLEALYGFSGSTSLAHATAPLVQAGDILHPQLAEFGGPRPTLVPVGVDQDPHLRLTRDLVAAVRKVRCRQAKDGRIGAFATAGDGTAKLLKDAGKLCAKLGFKKQEMKVDYGALYLDDAHPADVEHIDAALAYVDASHGGFGFMAPSSSYHRLMLGFTGGKMSSSEPDSAIFLADSPKEAQRKVKRAQTTGGQTVEEHRKTGGRPLECPVFELYAYHLMDDDAELKKIHDGCTDGSWFCGECKALAGDLLGGFLEGHQSRLAEADTAGFAV</sequence>
<evidence type="ECO:0000313" key="12">
    <source>
        <dbReference type="Proteomes" id="UP000589516"/>
    </source>
</evidence>
<keyword evidence="4 10" id="KW-0436">Ligase</keyword>
<evidence type="ECO:0000256" key="6">
    <source>
        <dbReference type="ARBA" id="ARBA00022840"/>
    </source>
</evidence>
<keyword evidence="3" id="KW-0963">Cytoplasm</keyword>
<dbReference type="FunFam" id="3.40.50.620:FF:000207">
    <property type="entry name" value="Tryptophan--tRNA ligase"/>
    <property type="match status" value="1"/>
</dbReference>
<dbReference type="Gene3D" id="3.40.50.620">
    <property type="entry name" value="HUPs"/>
    <property type="match status" value="1"/>
</dbReference>
<keyword evidence="7 10" id="KW-0648">Protein biosynthesis</keyword>
<evidence type="ECO:0000256" key="9">
    <source>
        <dbReference type="ARBA" id="ARBA00030268"/>
    </source>
</evidence>
<evidence type="ECO:0000256" key="2">
    <source>
        <dbReference type="ARBA" id="ARBA00013161"/>
    </source>
</evidence>
<dbReference type="GO" id="GO:0005737">
    <property type="term" value="C:cytoplasm"/>
    <property type="evidence" value="ECO:0007669"/>
    <property type="project" value="TreeGrafter"/>
</dbReference>
<dbReference type="GO" id="GO:0005524">
    <property type="term" value="F:ATP binding"/>
    <property type="evidence" value="ECO:0007669"/>
    <property type="project" value="UniProtKB-KW"/>
</dbReference>
<keyword evidence="6 10" id="KW-0067">ATP-binding</keyword>